<dbReference type="EMBL" id="JALIRP010000001">
    <property type="protein sequence ID" value="MCJ8010208.1"/>
    <property type="molecule type" value="Genomic_DNA"/>
</dbReference>
<dbReference type="RefSeq" id="WP_244717568.1">
    <property type="nucleotide sequence ID" value="NZ_JALIRP010000001.1"/>
</dbReference>
<accession>A0A9X1WJM3</accession>
<evidence type="ECO:0000313" key="1">
    <source>
        <dbReference type="EMBL" id="MCJ8010208.1"/>
    </source>
</evidence>
<evidence type="ECO:0000313" key="2">
    <source>
        <dbReference type="Proteomes" id="UP001139347"/>
    </source>
</evidence>
<dbReference type="Proteomes" id="UP001139347">
    <property type="component" value="Unassembled WGS sequence"/>
</dbReference>
<gene>
    <name evidence="1" type="ORF">MUG84_00445</name>
</gene>
<comment type="caution">
    <text evidence="1">The sequence shown here is derived from an EMBL/GenBank/DDBJ whole genome shotgun (WGS) entry which is preliminary data.</text>
</comment>
<name>A0A9X1WJM3_9BACL</name>
<reference evidence="1" key="1">
    <citation type="submission" date="2022-04" db="EMBL/GenBank/DDBJ databases">
        <title>Paenibacillus mangrovi sp. nov., a novel endophytic bacterium isolated from bark of Kandelia candel.</title>
        <authorList>
            <person name="Tuo L."/>
        </authorList>
    </citation>
    <scope>NUCLEOTIDE SEQUENCE</scope>
    <source>
        <strain evidence="1">KQZ6P-2</strain>
    </source>
</reference>
<sequence>MLLAYEGVNIPKEADEMKEGKPWKMGAAALMLASLLPAGMGSAAAALTEVPYAMDSSNQAGWWTPLETYGTGLQRGFHMVPSSRDRRIGEQIVLP</sequence>
<dbReference type="AlphaFoldDB" id="A0A9X1WJM3"/>
<keyword evidence="2" id="KW-1185">Reference proteome</keyword>
<organism evidence="1 2">
    <name type="scientific">Paenibacillus mangrovi</name>
    <dbReference type="NCBI Taxonomy" id="2931978"/>
    <lineage>
        <taxon>Bacteria</taxon>
        <taxon>Bacillati</taxon>
        <taxon>Bacillota</taxon>
        <taxon>Bacilli</taxon>
        <taxon>Bacillales</taxon>
        <taxon>Paenibacillaceae</taxon>
        <taxon>Paenibacillus</taxon>
    </lineage>
</organism>
<protein>
    <submittedName>
        <fullName evidence="1">Uncharacterized protein</fullName>
    </submittedName>
</protein>
<proteinExistence type="predicted"/>